<dbReference type="Proteomes" id="UP000248329">
    <property type="component" value="Unassembled WGS sequence"/>
</dbReference>
<protein>
    <submittedName>
        <fullName evidence="1">Uncharacterized protein</fullName>
    </submittedName>
</protein>
<gene>
    <name evidence="1" type="ORF">C4B59_04660</name>
</gene>
<evidence type="ECO:0000313" key="1">
    <source>
        <dbReference type="EMBL" id="PXF61247.1"/>
    </source>
</evidence>
<name>A0AC61L4C3_9EURY</name>
<proteinExistence type="predicted"/>
<organism evidence="1 2">
    <name type="scientific">Candidatus Methanogaster sp</name>
    <dbReference type="NCBI Taxonomy" id="3386292"/>
    <lineage>
        <taxon>Archaea</taxon>
        <taxon>Methanobacteriati</taxon>
        <taxon>Methanobacteriota</taxon>
        <taxon>Stenosarchaea group</taxon>
        <taxon>Methanomicrobia</taxon>
        <taxon>Methanosarcinales</taxon>
        <taxon>ANME-2 cluster</taxon>
        <taxon>Candidatus Methanogasteraceae</taxon>
        <taxon>Candidatus Methanogaster</taxon>
    </lineage>
</organism>
<comment type="caution">
    <text evidence="1">The sequence shown here is derived from an EMBL/GenBank/DDBJ whole genome shotgun (WGS) entry which is preliminary data.</text>
</comment>
<sequence length="96" mass="9899">MMLGHVYNLTVTTDILSGEGWTEVRTDCNDVIVDAGAPGVGDLNGDNRITSADAAIALRLAASGAQNPVADVSGDHRITSLDALMILHAAAGRIDL</sequence>
<accession>A0AC61L4C3</accession>
<reference evidence="1" key="1">
    <citation type="submission" date="2018-01" db="EMBL/GenBank/DDBJ databases">
        <authorList>
            <person name="Krukenberg V."/>
        </authorList>
    </citation>
    <scope>NUCLEOTIDE SEQUENCE</scope>
    <source>
        <strain evidence="1">E20ANME2</strain>
    </source>
</reference>
<dbReference type="EMBL" id="PQXF01000006">
    <property type="protein sequence ID" value="PXF61247.1"/>
    <property type="molecule type" value="Genomic_DNA"/>
</dbReference>
<evidence type="ECO:0000313" key="2">
    <source>
        <dbReference type="Proteomes" id="UP000248329"/>
    </source>
</evidence>